<dbReference type="Proteomes" id="UP000319771">
    <property type="component" value="Unassembled WGS sequence"/>
</dbReference>
<evidence type="ECO:0000256" key="1">
    <source>
        <dbReference type="ARBA" id="ARBA00022737"/>
    </source>
</evidence>
<gene>
    <name evidence="3" type="ORF">E6K81_14675</name>
</gene>
<dbReference type="PANTHER" id="PTHR24104:SF25">
    <property type="entry name" value="PROTEIN LIN-41"/>
    <property type="match status" value="1"/>
</dbReference>
<dbReference type="GO" id="GO:0008270">
    <property type="term" value="F:zinc ion binding"/>
    <property type="evidence" value="ECO:0007669"/>
    <property type="project" value="UniProtKB-KW"/>
</dbReference>
<feature type="repeat" description="NHL" evidence="2">
    <location>
        <begin position="234"/>
        <end position="266"/>
    </location>
</feature>
<reference evidence="3 4" key="1">
    <citation type="journal article" date="2019" name="Nat. Microbiol.">
        <title>Mediterranean grassland soil C-N compound turnover is dependent on rainfall and depth, and is mediated by genomically divergent microorganisms.</title>
        <authorList>
            <person name="Diamond S."/>
            <person name="Andeer P.F."/>
            <person name="Li Z."/>
            <person name="Crits-Christoph A."/>
            <person name="Burstein D."/>
            <person name="Anantharaman K."/>
            <person name="Lane K.R."/>
            <person name="Thomas B.C."/>
            <person name="Pan C."/>
            <person name="Northen T.R."/>
            <person name="Banfield J.F."/>
        </authorList>
    </citation>
    <scope>NUCLEOTIDE SEQUENCE [LARGE SCALE GENOMIC DNA]</scope>
    <source>
        <strain evidence="3">WS_11</strain>
    </source>
</reference>
<dbReference type="AlphaFoldDB" id="A0A538U0W7"/>
<dbReference type="InterPro" id="IPR050952">
    <property type="entry name" value="TRIM-NHL_E3_ligases"/>
</dbReference>
<accession>A0A538U0W7</accession>
<dbReference type="Gene3D" id="2.120.10.30">
    <property type="entry name" value="TolB, C-terminal domain"/>
    <property type="match status" value="3"/>
</dbReference>
<dbReference type="SUPFAM" id="SSF101898">
    <property type="entry name" value="NHL repeat"/>
    <property type="match status" value="1"/>
</dbReference>
<name>A0A538U0W7_UNCEI</name>
<evidence type="ECO:0000256" key="2">
    <source>
        <dbReference type="PROSITE-ProRule" id="PRU00504"/>
    </source>
</evidence>
<dbReference type="EMBL" id="VBPB01000299">
    <property type="protein sequence ID" value="TMQ69555.1"/>
    <property type="molecule type" value="Genomic_DNA"/>
</dbReference>
<feature type="repeat" description="NHL" evidence="2">
    <location>
        <begin position="169"/>
        <end position="212"/>
    </location>
</feature>
<dbReference type="PROSITE" id="PS51125">
    <property type="entry name" value="NHL"/>
    <property type="match status" value="4"/>
</dbReference>
<feature type="repeat" description="NHL" evidence="2">
    <location>
        <begin position="276"/>
        <end position="312"/>
    </location>
</feature>
<proteinExistence type="predicted"/>
<feature type="repeat" description="NHL" evidence="2">
    <location>
        <begin position="129"/>
        <end position="165"/>
    </location>
</feature>
<evidence type="ECO:0000313" key="4">
    <source>
        <dbReference type="Proteomes" id="UP000319771"/>
    </source>
</evidence>
<protein>
    <recommendedName>
        <fullName evidence="5">6-bladed beta-propeller</fullName>
    </recommendedName>
</protein>
<evidence type="ECO:0008006" key="5">
    <source>
        <dbReference type="Google" id="ProtNLM"/>
    </source>
</evidence>
<dbReference type="Pfam" id="PF01436">
    <property type="entry name" value="NHL"/>
    <property type="match status" value="4"/>
</dbReference>
<dbReference type="InterPro" id="IPR001258">
    <property type="entry name" value="NHL_repeat"/>
</dbReference>
<sequence length="316" mass="33091">MTTPESRGGACSDQLAVRPFGTRIASAQASPSPPVTACRGGPAGVSFHMRGPSASVLRRASSPSRPTPSVEATMCPRATDPRALPKVLISTGLLCLATIGGCSQKDAVPTGPWGRLAAYEHVLTWGDSGTANGQFQYPQGVAVDGGGNVYVADVWNDRIQKFTSTGAYLTQWGTHGSGNGQLDQPYGVAVDGGGNVYVVDTSNNRIQKFTGSGAYLAQWGTRGSPRWGDISAYGMFYFPEAVAADASGHVYVADTFNERIQKFTSTGAYLTQWGMKGSGDGRSDPLGVAVDASGNVYVADTGNHRIQKFAPTLGIR</sequence>
<keyword evidence="1" id="KW-0677">Repeat</keyword>
<comment type="caution">
    <text evidence="3">The sequence shown here is derived from an EMBL/GenBank/DDBJ whole genome shotgun (WGS) entry which is preliminary data.</text>
</comment>
<dbReference type="PANTHER" id="PTHR24104">
    <property type="entry name" value="E3 UBIQUITIN-PROTEIN LIGASE NHLRC1-RELATED"/>
    <property type="match status" value="1"/>
</dbReference>
<dbReference type="InterPro" id="IPR011042">
    <property type="entry name" value="6-blade_b-propeller_TolB-like"/>
</dbReference>
<evidence type="ECO:0000313" key="3">
    <source>
        <dbReference type="EMBL" id="TMQ69555.1"/>
    </source>
</evidence>
<organism evidence="3 4">
    <name type="scientific">Eiseniibacteriota bacterium</name>
    <dbReference type="NCBI Taxonomy" id="2212470"/>
    <lineage>
        <taxon>Bacteria</taxon>
        <taxon>Candidatus Eiseniibacteriota</taxon>
    </lineage>
</organism>